<gene>
    <name evidence="2" type="ORF">DILT_LOCUS4662</name>
</gene>
<protein>
    <submittedName>
        <fullName evidence="2">Uncharacterized protein</fullName>
    </submittedName>
</protein>
<keyword evidence="3" id="KW-1185">Reference proteome</keyword>
<organism evidence="2 3">
    <name type="scientific">Dibothriocephalus latus</name>
    <name type="common">Fish tapeworm</name>
    <name type="synonym">Diphyllobothrium latum</name>
    <dbReference type="NCBI Taxonomy" id="60516"/>
    <lineage>
        <taxon>Eukaryota</taxon>
        <taxon>Metazoa</taxon>
        <taxon>Spiralia</taxon>
        <taxon>Lophotrochozoa</taxon>
        <taxon>Platyhelminthes</taxon>
        <taxon>Cestoda</taxon>
        <taxon>Eucestoda</taxon>
        <taxon>Diphyllobothriidea</taxon>
        <taxon>Diphyllobothriidae</taxon>
        <taxon>Dibothriocephalus</taxon>
    </lineage>
</organism>
<accession>A0A3P7LRH6</accession>
<keyword evidence="1" id="KW-1133">Transmembrane helix</keyword>
<evidence type="ECO:0000256" key="1">
    <source>
        <dbReference type="SAM" id="Phobius"/>
    </source>
</evidence>
<keyword evidence="1" id="KW-0472">Membrane</keyword>
<evidence type="ECO:0000313" key="2">
    <source>
        <dbReference type="EMBL" id="VDN08831.1"/>
    </source>
</evidence>
<dbReference type="EMBL" id="UYRU01045866">
    <property type="protein sequence ID" value="VDN08831.1"/>
    <property type="molecule type" value="Genomic_DNA"/>
</dbReference>
<dbReference type="SUPFAM" id="SSF103473">
    <property type="entry name" value="MFS general substrate transporter"/>
    <property type="match status" value="1"/>
</dbReference>
<dbReference type="AlphaFoldDB" id="A0A3P7LRH6"/>
<proteinExistence type="predicted"/>
<name>A0A3P7LRH6_DIBLA</name>
<dbReference type="InterPro" id="IPR036259">
    <property type="entry name" value="MFS_trans_sf"/>
</dbReference>
<keyword evidence="1" id="KW-0812">Transmembrane</keyword>
<feature type="transmembrane region" description="Helical" evidence="1">
    <location>
        <begin position="25"/>
        <end position="48"/>
    </location>
</feature>
<sequence length="91" mass="9840">MIAGIGMSLAPLLSGLIIDRSGFRGFFISMTALVCIRAVLLLCINIILWRKKIQRNQLAAKAAKEATETTPVQTTVITAAEGGERRPRDGN</sequence>
<reference evidence="2 3" key="1">
    <citation type="submission" date="2018-11" db="EMBL/GenBank/DDBJ databases">
        <authorList>
            <consortium name="Pathogen Informatics"/>
        </authorList>
    </citation>
    <scope>NUCLEOTIDE SEQUENCE [LARGE SCALE GENOMIC DNA]</scope>
</reference>
<evidence type="ECO:0000313" key="3">
    <source>
        <dbReference type="Proteomes" id="UP000281553"/>
    </source>
</evidence>
<dbReference type="Proteomes" id="UP000281553">
    <property type="component" value="Unassembled WGS sequence"/>
</dbReference>